<evidence type="ECO:0000256" key="3">
    <source>
        <dbReference type="ARBA" id="ARBA00022759"/>
    </source>
</evidence>
<reference evidence="6" key="1">
    <citation type="journal article" date="2023" name="Mol. Phylogenet. Evol.">
        <title>Genome-scale phylogeny and comparative genomics of the fungal order Sordariales.</title>
        <authorList>
            <person name="Hensen N."/>
            <person name="Bonometti L."/>
            <person name="Westerberg I."/>
            <person name="Brannstrom I.O."/>
            <person name="Guillou S."/>
            <person name="Cros-Aarteil S."/>
            <person name="Calhoun S."/>
            <person name="Haridas S."/>
            <person name="Kuo A."/>
            <person name="Mondo S."/>
            <person name="Pangilinan J."/>
            <person name="Riley R."/>
            <person name="LaButti K."/>
            <person name="Andreopoulos B."/>
            <person name="Lipzen A."/>
            <person name="Chen C."/>
            <person name="Yan M."/>
            <person name="Daum C."/>
            <person name="Ng V."/>
            <person name="Clum A."/>
            <person name="Steindorff A."/>
            <person name="Ohm R.A."/>
            <person name="Martin F."/>
            <person name="Silar P."/>
            <person name="Natvig D.O."/>
            <person name="Lalanne C."/>
            <person name="Gautier V."/>
            <person name="Ament-Velasquez S.L."/>
            <person name="Kruys A."/>
            <person name="Hutchinson M.I."/>
            <person name="Powell A.J."/>
            <person name="Barry K."/>
            <person name="Miller A.N."/>
            <person name="Grigoriev I.V."/>
            <person name="Debuchy R."/>
            <person name="Gladieux P."/>
            <person name="Hiltunen Thoren M."/>
            <person name="Johannesson H."/>
        </authorList>
    </citation>
    <scope>NUCLEOTIDE SEQUENCE</scope>
    <source>
        <strain evidence="6">PSN243</strain>
    </source>
</reference>
<evidence type="ECO:0000256" key="5">
    <source>
        <dbReference type="SAM" id="SignalP"/>
    </source>
</evidence>
<dbReference type="PANTHER" id="PTHR11240:SF17">
    <property type="entry name" value="RIBONUCLEASE T2"/>
    <property type="match status" value="1"/>
</dbReference>
<dbReference type="GO" id="GO:0003723">
    <property type="term" value="F:RNA binding"/>
    <property type="evidence" value="ECO:0007669"/>
    <property type="project" value="InterPro"/>
</dbReference>
<keyword evidence="3" id="KW-0255">Endonuclease</keyword>
<feature type="signal peptide" evidence="5">
    <location>
        <begin position="1"/>
        <end position="25"/>
    </location>
</feature>
<dbReference type="SUPFAM" id="SSF55895">
    <property type="entry name" value="Ribonuclease Rh-like"/>
    <property type="match status" value="1"/>
</dbReference>
<dbReference type="PANTHER" id="PTHR11240">
    <property type="entry name" value="RIBONUCLEASE T2"/>
    <property type="match status" value="1"/>
</dbReference>
<keyword evidence="3" id="KW-0378">Hydrolase</keyword>
<reference evidence="6" key="2">
    <citation type="submission" date="2023-05" db="EMBL/GenBank/DDBJ databases">
        <authorList>
            <consortium name="Lawrence Berkeley National Laboratory"/>
            <person name="Steindorff A."/>
            <person name="Hensen N."/>
            <person name="Bonometti L."/>
            <person name="Westerberg I."/>
            <person name="Brannstrom I.O."/>
            <person name="Guillou S."/>
            <person name="Cros-Aarteil S."/>
            <person name="Calhoun S."/>
            <person name="Haridas S."/>
            <person name="Kuo A."/>
            <person name="Mondo S."/>
            <person name="Pangilinan J."/>
            <person name="Riley R."/>
            <person name="Labutti K."/>
            <person name="Andreopoulos B."/>
            <person name="Lipzen A."/>
            <person name="Chen C."/>
            <person name="Yanf M."/>
            <person name="Daum C."/>
            <person name="Ng V."/>
            <person name="Clum A."/>
            <person name="Ohm R."/>
            <person name="Martin F."/>
            <person name="Silar P."/>
            <person name="Natvig D."/>
            <person name="Lalanne C."/>
            <person name="Gautier V."/>
            <person name="Ament-Velasquez S.L."/>
            <person name="Kruys A."/>
            <person name="Hutchinson M.I."/>
            <person name="Powell A.J."/>
            <person name="Barry K."/>
            <person name="Miller A.N."/>
            <person name="Grigoriev I.V."/>
            <person name="Debuchy R."/>
            <person name="Gladieux P."/>
            <person name="Thoren M.H."/>
            <person name="Johannesson H."/>
        </authorList>
    </citation>
    <scope>NUCLEOTIDE SEQUENCE</scope>
    <source>
        <strain evidence="6">PSN243</strain>
    </source>
</reference>
<sequence>MSLDSKTPKMSLKLLILTLVSPVFATNLRRPHCPNSILSCSSASQSPLLNTCCTETLGGLVLSTQFWSTYTGLESAGQLLPANSWTLHSLWPDFCNGSYTQYCDLNRQYDPRPSPNTTTGKPDGIPVPPYSGPTVDTFLSALSKPGKTLLKWMNEFWIAQGQPNTELWAHEFSKHATCFGTFAQGCFSERELKLHDDMLDYFDVSARFFARLPTYDWLAEKGITPRNSTGYSLREIQAALEEKHGGPPFVGCAGPRWNETEAGKGSGDAGRTVLSEVWYYYHVYGRVQEGRGKEVGADVNGGSVSSCAKAEGAVWYYERTKGSEGRSQGPT</sequence>
<evidence type="ECO:0000256" key="4">
    <source>
        <dbReference type="RuleBase" id="RU004328"/>
    </source>
</evidence>
<dbReference type="PROSITE" id="PS00531">
    <property type="entry name" value="RNASE_T2_2"/>
    <property type="match status" value="1"/>
</dbReference>
<gene>
    <name evidence="6" type="ORF">QBC34DRAFT_336187</name>
</gene>
<dbReference type="InterPro" id="IPR036430">
    <property type="entry name" value="RNase_T2-like_sf"/>
</dbReference>
<dbReference type="InterPro" id="IPR001568">
    <property type="entry name" value="RNase_T2-like"/>
</dbReference>
<dbReference type="Proteomes" id="UP001321760">
    <property type="component" value="Unassembled WGS sequence"/>
</dbReference>
<name>A0AAV9G9K3_9PEZI</name>
<protein>
    <recommendedName>
        <fullName evidence="2">ribonuclease T2</fullName>
        <ecNumber evidence="2">4.6.1.19</ecNumber>
    </recommendedName>
</protein>
<proteinExistence type="inferred from homology"/>
<evidence type="ECO:0000256" key="2">
    <source>
        <dbReference type="ARBA" id="ARBA00012571"/>
    </source>
</evidence>
<dbReference type="GO" id="GO:0033897">
    <property type="term" value="F:ribonuclease T2 activity"/>
    <property type="evidence" value="ECO:0007669"/>
    <property type="project" value="UniProtKB-EC"/>
</dbReference>
<dbReference type="EC" id="4.6.1.19" evidence="2"/>
<keyword evidence="3" id="KW-0540">Nuclease</keyword>
<evidence type="ECO:0000313" key="7">
    <source>
        <dbReference type="Proteomes" id="UP001321760"/>
    </source>
</evidence>
<dbReference type="Gene3D" id="3.90.730.10">
    <property type="entry name" value="Ribonuclease T2-like"/>
    <property type="match status" value="1"/>
</dbReference>
<dbReference type="Pfam" id="PF00445">
    <property type="entry name" value="Ribonuclease_T2"/>
    <property type="match status" value="1"/>
</dbReference>
<dbReference type="GO" id="GO:0006401">
    <property type="term" value="P:RNA catabolic process"/>
    <property type="evidence" value="ECO:0007669"/>
    <property type="project" value="TreeGrafter"/>
</dbReference>
<dbReference type="AlphaFoldDB" id="A0AAV9G9K3"/>
<comment type="caution">
    <text evidence="6">The sequence shown here is derived from an EMBL/GenBank/DDBJ whole genome shotgun (WGS) entry which is preliminary data.</text>
</comment>
<evidence type="ECO:0000313" key="6">
    <source>
        <dbReference type="EMBL" id="KAK4443915.1"/>
    </source>
</evidence>
<evidence type="ECO:0000256" key="1">
    <source>
        <dbReference type="ARBA" id="ARBA00007469"/>
    </source>
</evidence>
<dbReference type="GO" id="GO:0005576">
    <property type="term" value="C:extracellular region"/>
    <property type="evidence" value="ECO:0007669"/>
    <property type="project" value="TreeGrafter"/>
</dbReference>
<keyword evidence="5" id="KW-0732">Signal</keyword>
<dbReference type="EMBL" id="MU865985">
    <property type="protein sequence ID" value="KAK4443915.1"/>
    <property type="molecule type" value="Genomic_DNA"/>
</dbReference>
<feature type="chain" id="PRO_5043507996" description="ribonuclease T2" evidence="5">
    <location>
        <begin position="26"/>
        <end position="331"/>
    </location>
</feature>
<accession>A0AAV9G9K3</accession>
<dbReference type="InterPro" id="IPR033130">
    <property type="entry name" value="RNase_T2_His_AS_2"/>
</dbReference>
<keyword evidence="7" id="KW-1185">Reference proteome</keyword>
<organism evidence="6 7">
    <name type="scientific">Podospora aff. communis PSN243</name>
    <dbReference type="NCBI Taxonomy" id="3040156"/>
    <lineage>
        <taxon>Eukaryota</taxon>
        <taxon>Fungi</taxon>
        <taxon>Dikarya</taxon>
        <taxon>Ascomycota</taxon>
        <taxon>Pezizomycotina</taxon>
        <taxon>Sordariomycetes</taxon>
        <taxon>Sordariomycetidae</taxon>
        <taxon>Sordariales</taxon>
        <taxon>Podosporaceae</taxon>
        <taxon>Podospora</taxon>
    </lineage>
</organism>
<comment type="similarity">
    <text evidence="1 4">Belongs to the RNase T2 family.</text>
</comment>